<feature type="signal peptide" evidence="6">
    <location>
        <begin position="1"/>
        <end position="18"/>
    </location>
</feature>
<sequence>MQLTHLVTLLSLSLVAVASPWGAPPPPPPPPANPTVTVTVTQPGGGSQPTPPAGGGSGGSYPPSGGSGGGSGSGGQCNTNSSPYCCNKTGSKDDIGASSGILGGILSGVLGEGLLGSGCSPLLSITDPCSAKSVCCSSEEKDSNNLIGIGCIPIIL</sequence>
<evidence type="ECO:0000256" key="1">
    <source>
        <dbReference type="ARBA" id="ARBA00004191"/>
    </source>
</evidence>
<evidence type="ECO:0000256" key="3">
    <source>
        <dbReference type="ARBA" id="ARBA00022512"/>
    </source>
</evidence>
<dbReference type="GO" id="GO:0005199">
    <property type="term" value="F:structural constituent of cell wall"/>
    <property type="evidence" value="ECO:0007669"/>
    <property type="project" value="InterPro"/>
</dbReference>
<dbReference type="CDD" id="cd23507">
    <property type="entry name" value="hydrophobin_I"/>
    <property type="match status" value="1"/>
</dbReference>
<comment type="subcellular location">
    <subcellularLocation>
        <location evidence="1 6">Secreted</location>
        <location evidence="1 6">Cell wall</location>
    </subcellularLocation>
</comment>
<dbReference type="Proteomes" id="UP000292702">
    <property type="component" value="Unassembled WGS sequence"/>
</dbReference>
<keyword evidence="9" id="KW-1185">Reference proteome</keyword>
<accession>A0A4R0RLA3</accession>
<dbReference type="Pfam" id="PF01185">
    <property type="entry name" value="Hydrophobin"/>
    <property type="match status" value="1"/>
</dbReference>
<evidence type="ECO:0000256" key="5">
    <source>
        <dbReference type="ARBA" id="ARBA00023157"/>
    </source>
</evidence>
<proteinExistence type="inferred from homology"/>
<evidence type="ECO:0000256" key="7">
    <source>
        <dbReference type="SAM" id="MobiDB-lite"/>
    </source>
</evidence>
<keyword evidence="5 6" id="KW-1015">Disulfide bond</keyword>
<reference evidence="8 9" key="1">
    <citation type="submission" date="2018-11" db="EMBL/GenBank/DDBJ databases">
        <title>Genome assembly of Steccherinum ochraceum LE-BIN_3174, the white-rot fungus of the Steccherinaceae family (The Residual Polyporoid clade, Polyporales, Basidiomycota).</title>
        <authorList>
            <person name="Fedorova T.V."/>
            <person name="Glazunova O.A."/>
            <person name="Landesman E.O."/>
            <person name="Moiseenko K.V."/>
            <person name="Psurtseva N.V."/>
            <person name="Savinova O.S."/>
            <person name="Shakhova N.V."/>
            <person name="Tyazhelova T.V."/>
            <person name="Vasina D.V."/>
        </authorList>
    </citation>
    <scope>NUCLEOTIDE SEQUENCE [LARGE SCALE GENOMIC DNA]</scope>
    <source>
        <strain evidence="8 9">LE-BIN_3174</strain>
    </source>
</reference>
<dbReference type="InterPro" id="IPR001338">
    <property type="entry name" value="Class_I_Hydrophobin"/>
</dbReference>
<dbReference type="EMBL" id="RWJN01000044">
    <property type="protein sequence ID" value="TCD69321.1"/>
    <property type="molecule type" value="Genomic_DNA"/>
</dbReference>
<name>A0A4R0RLA3_9APHY</name>
<gene>
    <name evidence="8" type="ORF">EIP91_008077</name>
</gene>
<evidence type="ECO:0000256" key="2">
    <source>
        <dbReference type="ARBA" id="ARBA00010446"/>
    </source>
</evidence>
<evidence type="ECO:0000313" key="9">
    <source>
        <dbReference type="Proteomes" id="UP000292702"/>
    </source>
</evidence>
<comment type="caution">
    <text evidence="8">The sequence shown here is derived from an EMBL/GenBank/DDBJ whole genome shotgun (WGS) entry which is preliminary data.</text>
</comment>
<feature type="region of interest" description="Disordered" evidence="7">
    <location>
        <begin position="25"/>
        <end position="76"/>
    </location>
</feature>
<organism evidence="8 9">
    <name type="scientific">Steccherinum ochraceum</name>
    <dbReference type="NCBI Taxonomy" id="92696"/>
    <lineage>
        <taxon>Eukaryota</taxon>
        <taxon>Fungi</taxon>
        <taxon>Dikarya</taxon>
        <taxon>Basidiomycota</taxon>
        <taxon>Agaricomycotina</taxon>
        <taxon>Agaricomycetes</taxon>
        <taxon>Polyporales</taxon>
        <taxon>Steccherinaceae</taxon>
        <taxon>Steccherinum</taxon>
    </lineage>
</organism>
<dbReference type="AlphaFoldDB" id="A0A4R0RLA3"/>
<keyword evidence="6" id="KW-0732">Signal</keyword>
<keyword evidence="3 6" id="KW-0134">Cell wall</keyword>
<comment type="similarity">
    <text evidence="2 6">Belongs to the fungal hydrophobin family.</text>
</comment>
<dbReference type="SMART" id="SM00075">
    <property type="entry name" value="HYDRO"/>
    <property type="match status" value="1"/>
</dbReference>
<evidence type="ECO:0000256" key="4">
    <source>
        <dbReference type="ARBA" id="ARBA00022525"/>
    </source>
</evidence>
<protein>
    <recommendedName>
        <fullName evidence="6">Hydrophobin</fullName>
    </recommendedName>
</protein>
<evidence type="ECO:0000313" key="8">
    <source>
        <dbReference type="EMBL" id="TCD69321.1"/>
    </source>
</evidence>
<dbReference type="GO" id="GO:0009277">
    <property type="term" value="C:fungal-type cell wall"/>
    <property type="evidence" value="ECO:0007669"/>
    <property type="project" value="InterPro"/>
</dbReference>
<feature type="chain" id="PRO_5020856676" description="Hydrophobin" evidence="6">
    <location>
        <begin position="19"/>
        <end position="156"/>
    </location>
</feature>
<evidence type="ECO:0000256" key="6">
    <source>
        <dbReference type="RuleBase" id="RU365009"/>
    </source>
</evidence>
<keyword evidence="4 6" id="KW-0964">Secreted</keyword>
<feature type="compositionally biased region" description="Gly residues" evidence="7">
    <location>
        <begin position="43"/>
        <end position="75"/>
    </location>
</feature>